<evidence type="ECO:0000256" key="18">
    <source>
        <dbReference type="RuleBase" id="RU003938"/>
    </source>
</evidence>
<feature type="transmembrane region" description="Helical" evidence="20">
    <location>
        <begin position="377"/>
        <end position="397"/>
    </location>
</feature>
<evidence type="ECO:0000256" key="15">
    <source>
        <dbReference type="ARBA" id="ARBA00023136"/>
    </source>
</evidence>
<feature type="transmembrane region" description="Helical" evidence="20">
    <location>
        <begin position="195"/>
        <end position="212"/>
    </location>
</feature>
<comment type="subcellular location">
    <subcellularLocation>
        <location evidence="2">Cell membrane</location>
        <topology evidence="2">Multi-pass membrane protein</topology>
    </subcellularLocation>
</comment>
<evidence type="ECO:0000256" key="10">
    <source>
        <dbReference type="ARBA" id="ARBA00022679"/>
    </source>
</evidence>
<keyword evidence="8" id="KW-1003">Cell membrane</keyword>
<dbReference type="GO" id="GO:0005886">
    <property type="term" value="C:plasma membrane"/>
    <property type="evidence" value="ECO:0007669"/>
    <property type="project" value="UniProtKB-SubCell"/>
</dbReference>
<dbReference type="EC" id="2.7.7.41" evidence="6 18"/>
<sequence length="443" mass="46560">MSDDSSSQDRPLTRREARAAAATPAQGTPQADAADTVTPVRGVPVAGAPAEKLAAPAVPTNPARPEPEAVPLDDAAFPGFDAAAVPPRPSAPEVPAAQDRPQADAGDGSPPAAEDSRPPVAEGGAFSTADHSAIRDQWRAARDELGTHVSHARDQFDQANERIKQRTGRDLIVAILIGVAFGAVLLASLLFVKWLFVPIALAAGLLGTYEVSRALKGGGRRIDIVPQLIAAALLIPTGYFDSSWLSWVMLFVSVTFVCVWRMIAQMAAGDGRTYGDVLADVLVSGFVQVYVPLLTTFALMLLRQDHGEWWVLSFIVVAVVADTAAYAAGLSFGKHPMAPRISPKKTWEGFAGAVAGSLLAGALLGVFLLQIPLWGGLVLGAAILASATLGDLGESMLKRDLGIKDMSSWLPGHGGLLDRLDSILPSTVPAYALYVLLSPWMVS</sequence>
<dbReference type="PANTHER" id="PTHR46382:SF1">
    <property type="entry name" value="PHOSPHATIDATE CYTIDYLYLTRANSFERASE"/>
    <property type="match status" value="1"/>
</dbReference>
<dbReference type="UniPathway" id="UPA00557">
    <property type="reaction ID" value="UER00614"/>
</dbReference>
<organism evidence="21 22">
    <name type="scientific">Microbacterium bovistercoris</name>
    <dbReference type="NCBI Taxonomy" id="2293570"/>
    <lineage>
        <taxon>Bacteria</taxon>
        <taxon>Bacillati</taxon>
        <taxon>Actinomycetota</taxon>
        <taxon>Actinomycetes</taxon>
        <taxon>Micrococcales</taxon>
        <taxon>Microbacteriaceae</taxon>
        <taxon>Microbacterium</taxon>
    </lineage>
</organism>
<evidence type="ECO:0000256" key="19">
    <source>
        <dbReference type="SAM" id="MobiDB-lite"/>
    </source>
</evidence>
<comment type="catalytic activity">
    <reaction evidence="1 18">
        <text>a 1,2-diacyl-sn-glycero-3-phosphate + CTP + H(+) = a CDP-1,2-diacyl-sn-glycerol + diphosphate</text>
        <dbReference type="Rhea" id="RHEA:16229"/>
        <dbReference type="ChEBI" id="CHEBI:15378"/>
        <dbReference type="ChEBI" id="CHEBI:33019"/>
        <dbReference type="ChEBI" id="CHEBI:37563"/>
        <dbReference type="ChEBI" id="CHEBI:58332"/>
        <dbReference type="ChEBI" id="CHEBI:58608"/>
        <dbReference type="EC" id="2.7.7.41"/>
    </reaction>
</comment>
<comment type="pathway">
    <text evidence="3 18">Phospholipid metabolism; CDP-diacylglycerol biosynthesis; CDP-diacylglycerol from sn-glycerol 3-phosphate: step 3/3.</text>
</comment>
<feature type="transmembrane region" description="Helical" evidence="20">
    <location>
        <begin position="309"/>
        <end position="329"/>
    </location>
</feature>
<keyword evidence="11 18" id="KW-0812">Transmembrane</keyword>
<keyword evidence="15 20" id="KW-0472">Membrane</keyword>
<comment type="caution">
    <text evidence="21">The sequence shown here is derived from an EMBL/GenBank/DDBJ whole genome shotgun (WGS) entry which is preliminary data.</text>
</comment>
<keyword evidence="16" id="KW-0594">Phospholipid biosynthesis</keyword>
<feature type="transmembrane region" description="Helical" evidence="20">
    <location>
        <begin position="171"/>
        <end position="189"/>
    </location>
</feature>
<reference evidence="21 22" key="1">
    <citation type="submission" date="2018-08" db="EMBL/GenBank/DDBJ databases">
        <title>Isolation, diversity and antifungal activity of Actinobacteria from cow dung.</title>
        <authorList>
            <person name="Ling L."/>
        </authorList>
    </citation>
    <scope>NUCLEOTIDE SEQUENCE [LARGE SCALE GENOMIC DNA]</scope>
    <source>
        <strain evidence="21 22">NEAU-LLE</strain>
    </source>
</reference>
<keyword evidence="17" id="KW-1208">Phospholipid metabolism</keyword>
<dbReference type="GO" id="GO:0004605">
    <property type="term" value="F:phosphatidate cytidylyltransferase activity"/>
    <property type="evidence" value="ECO:0007669"/>
    <property type="project" value="UniProtKB-EC"/>
</dbReference>
<keyword evidence="22" id="KW-1185">Reference proteome</keyword>
<feature type="compositionally biased region" description="Polar residues" evidence="19">
    <location>
        <begin position="1"/>
        <end position="10"/>
    </location>
</feature>
<evidence type="ECO:0000256" key="14">
    <source>
        <dbReference type="ARBA" id="ARBA00023098"/>
    </source>
</evidence>
<gene>
    <name evidence="21" type="ORF">DY023_12655</name>
</gene>
<keyword evidence="13 20" id="KW-1133">Transmembrane helix</keyword>
<evidence type="ECO:0000256" key="5">
    <source>
        <dbReference type="ARBA" id="ARBA00010185"/>
    </source>
</evidence>
<dbReference type="PROSITE" id="PS01315">
    <property type="entry name" value="CDS"/>
    <property type="match status" value="1"/>
</dbReference>
<evidence type="ECO:0000256" key="4">
    <source>
        <dbReference type="ARBA" id="ARBA00005189"/>
    </source>
</evidence>
<evidence type="ECO:0000256" key="11">
    <source>
        <dbReference type="ARBA" id="ARBA00022692"/>
    </source>
</evidence>
<feature type="compositionally biased region" description="Low complexity" evidence="19">
    <location>
        <begin position="19"/>
        <end position="35"/>
    </location>
</feature>
<evidence type="ECO:0000256" key="3">
    <source>
        <dbReference type="ARBA" id="ARBA00005119"/>
    </source>
</evidence>
<feature type="transmembrane region" description="Helical" evidence="20">
    <location>
        <begin position="276"/>
        <end position="303"/>
    </location>
</feature>
<feature type="compositionally biased region" description="Low complexity" evidence="19">
    <location>
        <begin position="44"/>
        <end position="58"/>
    </location>
</feature>
<feature type="compositionally biased region" description="Low complexity" evidence="19">
    <location>
        <begin position="73"/>
        <end position="85"/>
    </location>
</feature>
<evidence type="ECO:0000256" key="7">
    <source>
        <dbReference type="ARBA" id="ARBA00019373"/>
    </source>
</evidence>
<evidence type="ECO:0000256" key="20">
    <source>
        <dbReference type="SAM" id="Phobius"/>
    </source>
</evidence>
<evidence type="ECO:0000256" key="12">
    <source>
        <dbReference type="ARBA" id="ARBA00022695"/>
    </source>
</evidence>
<comment type="pathway">
    <text evidence="4">Lipid metabolism.</text>
</comment>
<dbReference type="RefSeq" id="WP_116242698.1">
    <property type="nucleotide sequence ID" value="NZ_QUAB01000045.1"/>
</dbReference>
<feature type="transmembrane region" description="Helical" evidence="20">
    <location>
        <begin position="246"/>
        <end position="264"/>
    </location>
</feature>
<dbReference type="Pfam" id="PF01148">
    <property type="entry name" value="CTP_transf_1"/>
    <property type="match status" value="1"/>
</dbReference>
<evidence type="ECO:0000313" key="21">
    <source>
        <dbReference type="EMBL" id="REJ04761.1"/>
    </source>
</evidence>
<dbReference type="GO" id="GO:0016024">
    <property type="term" value="P:CDP-diacylglycerol biosynthetic process"/>
    <property type="evidence" value="ECO:0007669"/>
    <property type="project" value="UniProtKB-UniPathway"/>
</dbReference>
<name>A0A371NRJ9_9MICO</name>
<evidence type="ECO:0000313" key="22">
    <source>
        <dbReference type="Proteomes" id="UP000262172"/>
    </source>
</evidence>
<feature type="transmembrane region" description="Helical" evidence="20">
    <location>
        <begin position="350"/>
        <end position="371"/>
    </location>
</feature>
<evidence type="ECO:0000256" key="2">
    <source>
        <dbReference type="ARBA" id="ARBA00004651"/>
    </source>
</evidence>
<proteinExistence type="inferred from homology"/>
<keyword evidence="14" id="KW-0443">Lipid metabolism</keyword>
<evidence type="ECO:0000256" key="16">
    <source>
        <dbReference type="ARBA" id="ARBA00023209"/>
    </source>
</evidence>
<dbReference type="InterPro" id="IPR000374">
    <property type="entry name" value="PC_trans"/>
</dbReference>
<feature type="region of interest" description="Disordered" evidence="19">
    <location>
        <begin position="1"/>
        <end position="128"/>
    </location>
</feature>
<dbReference type="Proteomes" id="UP000262172">
    <property type="component" value="Unassembled WGS sequence"/>
</dbReference>
<dbReference type="AlphaFoldDB" id="A0A371NRJ9"/>
<keyword evidence="10 18" id="KW-0808">Transferase</keyword>
<comment type="similarity">
    <text evidence="5 18">Belongs to the CDS family.</text>
</comment>
<evidence type="ECO:0000256" key="1">
    <source>
        <dbReference type="ARBA" id="ARBA00001698"/>
    </source>
</evidence>
<protein>
    <recommendedName>
        <fullName evidence="7 18">Phosphatidate cytidylyltransferase</fullName>
        <ecNumber evidence="6 18">2.7.7.41</ecNumber>
    </recommendedName>
</protein>
<dbReference type="EMBL" id="QUAB01000045">
    <property type="protein sequence ID" value="REJ04761.1"/>
    <property type="molecule type" value="Genomic_DNA"/>
</dbReference>
<evidence type="ECO:0000256" key="13">
    <source>
        <dbReference type="ARBA" id="ARBA00022989"/>
    </source>
</evidence>
<keyword evidence="12 18" id="KW-0548">Nucleotidyltransferase</keyword>
<evidence type="ECO:0000256" key="8">
    <source>
        <dbReference type="ARBA" id="ARBA00022475"/>
    </source>
</evidence>
<accession>A0A371NRJ9</accession>
<dbReference type="PANTHER" id="PTHR46382">
    <property type="entry name" value="PHOSPHATIDATE CYTIDYLYLTRANSFERASE"/>
    <property type="match status" value="1"/>
</dbReference>
<evidence type="ECO:0000256" key="17">
    <source>
        <dbReference type="ARBA" id="ARBA00023264"/>
    </source>
</evidence>
<evidence type="ECO:0000256" key="9">
    <source>
        <dbReference type="ARBA" id="ARBA00022516"/>
    </source>
</evidence>
<keyword evidence="9" id="KW-0444">Lipid biosynthesis</keyword>
<dbReference type="OrthoDB" id="9799199at2"/>
<evidence type="ECO:0000256" key="6">
    <source>
        <dbReference type="ARBA" id="ARBA00012487"/>
    </source>
</evidence>